<evidence type="ECO:0000313" key="2">
    <source>
        <dbReference type="Proteomes" id="UP000190667"/>
    </source>
</evidence>
<dbReference type="STRING" id="1926881.BTJ39_10150"/>
<dbReference type="Gene3D" id="3.30.70.100">
    <property type="match status" value="1"/>
</dbReference>
<sequence>MSGTVREILQYQLKAGAGAAFHQIMLTQSLPLHRAAGIELKYSGISLIDEDRYCLIREFNSVEEMHASLEAFYASEAWLCGPRQQIIAAIESSHRVIIAG</sequence>
<dbReference type="InterPro" id="IPR011008">
    <property type="entry name" value="Dimeric_a/b-barrel"/>
</dbReference>
<dbReference type="EMBL" id="MRUL01000005">
    <property type="protein sequence ID" value="OON40246.1"/>
    <property type="molecule type" value="Genomic_DNA"/>
</dbReference>
<accession>A0A1S8YNC8</accession>
<evidence type="ECO:0000313" key="1">
    <source>
        <dbReference type="EMBL" id="OON40246.1"/>
    </source>
</evidence>
<dbReference type="SUPFAM" id="SSF54909">
    <property type="entry name" value="Dimeric alpha+beta barrel"/>
    <property type="match status" value="1"/>
</dbReference>
<protein>
    <recommendedName>
        <fullName evidence="3">NIPSNAP family protein</fullName>
    </recommendedName>
</protein>
<gene>
    <name evidence="1" type="ORF">BTJ39_10150</name>
</gene>
<dbReference type="OrthoDB" id="9809695at2"/>
<dbReference type="RefSeq" id="WP_078002573.1">
    <property type="nucleotide sequence ID" value="NZ_MRUL01000005.1"/>
</dbReference>
<keyword evidence="2" id="KW-1185">Reference proteome</keyword>
<name>A0A1S8YNC8_9GAMM</name>
<dbReference type="AlphaFoldDB" id="A0A1S8YNC8"/>
<comment type="caution">
    <text evidence="1">The sequence shown here is derived from an EMBL/GenBank/DDBJ whole genome shotgun (WGS) entry which is preliminary data.</text>
</comment>
<reference evidence="1 2" key="1">
    <citation type="submission" date="2016-12" db="EMBL/GenBank/DDBJ databases">
        <title>Izhakiella australiana sp. nov. of genus Izhakiella isolated from Australian desert.</title>
        <authorList>
            <person name="Ji M."/>
        </authorList>
    </citation>
    <scope>NUCLEOTIDE SEQUENCE [LARGE SCALE GENOMIC DNA]</scope>
    <source>
        <strain evidence="1 2">D4N98</strain>
    </source>
</reference>
<organism evidence="1 2">
    <name type="scientific">Izhakiella australiensis</name>
    <dbReference type="NCBI Taxonomy" id="1926881"/>
    <lineage>
        <taxon>Bacteria</taxon>
        <taxon>Pseudomonadati</taxon>
        <taxon>Pseudomonadota</taxon>
        <taxon>Gammaproteobacteria</taxon>
        <taxon>Enterobacterales</taxon>
        <taxon>Erwiniaceae</taxon>
        <taxon>Izhakiella</taxon>
    </lineage>
</organism>
<proteinExistence type="predicted"/>
<dbReference type="Proteomes" id="UP000190667">
    <property type="component" value="Unassembled WGS sequence"/>
</dbReference>
<evidence type="ECO:0008006" key="3">
    <source>
        <dbReference type="Google" id="ProtNLM"/>
    </source>
</evidence>